<name>A0A6G1FB23_9ORYZ</name>
<protein>
    <submittedName>
        <fullName evidence="2">Uncharacterized protein</fullName>
    </submittedName>
</protein>
<gene>
    <name evidence="2" type="ORF">E2562_022545</name>
</gene>
<sequence>MERCKRSGDTGDGKLQAIRGHRRLRAEDVGDRRYRADCADHPSAHRSKQPSRKTERCVAE</sequence>
<comment type="caution">
    <text evidence="2">The sequence shown here is derived from an EMBL/GenBank/DDBJ whole genome shotgun (WGS) entry which is preliminary data.</text>
</comment>
<evidence type="ECO:0000313" key="3">
    <source>
        <dbReference type="Proteomes" id="UP000479710"/>
    </source>
</evidence>
<evidence type="ECO:0000256" key="1">
    <source>
        <dbReference type="SAM" id="MobiDB-lite"/>
    </source>
</evidence>
<proteinExistence type="predicted"/>
<feature type="compositionally biased region" description="Basic and acidic residues" evidence="1">
    <location>
        <begin position="25"/>
        <end position="43"/>
    </location>
</feature>
<reference evidence="2 3" key="1">
    <citation type="submission" date="2019-11" db="EMBL/GenBank/DDBJ databases">
        <title>Whole genome sequence of Oryza granulata.</title>
        <authorList>
            <person name="Li W."/>
        </authorList>
    </citation>
    <scope>NUCLEOTIDE SEQUENCE [LARGE SCALE GENOMIC DNA]</scope>
    <source>
        <strain evidence="3">cv. Menghai</strain>
        <tissue evidence="2">Leaf</tissue>
    </source>
</reference>
<dbReference type="Proteomes" id="UP000479710">
    <property type="component" value="Unassembled WGS sequence"/>
</dbReference>
<dbReference type="EMBL" id="SPHZ02000001">
    <property type="protein sequence ID" value="KAF0934031.1"/>
    <property type="molecule type" value="Genomic_DNA"/>
</dbReference>
<organism evidence="2 3">
    <name type="scientific">Oryza meyeriana var. granulata</name>
    <dbReference type="NCBI Taxonomy" id="110450"/>
    <lineage>
        <taxon>Eukaryota</taxon>
        <taxon>Viridiplantae</taxon>
        <taxon>Streptophyta</taxon>
        <taxon>Embryophyta</taxon>
        <taxon>Tracheophyta</taxon>
        <taxon>Spermatophyta</taxon>
        <taxon>Magnoliopsida</taxon>
        <taxon>Liliopsida</taxon>
        <taxon>Poales</taxon>
        <taxon>Poaceae</taxon>
        <taxon>BOP clade</taxon>
        <taxon>Oryzoideae</taxon>
        <taxon>Oryzeae</taxon>
        <taxon>Oryzinae</taxon>
        <taxon>Oryza</taxon>
        <taxon>Oryza meyeriana</taxon>
    </lineage>
</organism>
<evidence type="ECO:0000313" key="2">
    <source>
        <dbReference type="EMBL" id="KAF0934031.1"/>
    </source>
</evidence>
<keyword evidence="3" id="KW-1185">Reference proteome</keyword>
<feature type="region of interest" description="Disordered" evidence="1">
    <location>
        <begin position="1"/>
        <end position="60"/>
    </location>
</feature>
<accession>A0A6G1FB23</accession>
<feature type="compositionally biased region" description="Basic and acidic residues" evidence="1">
    <location>
        <begin position="1"/>
        <end position="12"/>
    </location>
</feature>
<dbReference type="AlphaFoldDB" id="A0A6G1FB23"/>